<dbReference type="EMBL" id="ASHM01039456">
    <property type="protein sequence ID" value="PNX81205.1"/>
    <property type="molecule type" value="Genomic_DNA"/>
</dbReference>
<reference evidence="2 3" key="1">
    <citation type="journal article" date="2014" name="Am. J. Bot.">
        <title>Genome assembly and annotation for red clover (Trifolium pratense; Fabaceae).</title>
        <authorList>
            <person name="Istvanek J."/>
            <person name="Jaros M."/>
            <person name="Krenek A."/>
            <person name="Repkova J."/>
        </authorList>
    </citation>
    <scope>NUCLEOTIDE SEQUENCE [LARGE SCALE GENOMIC DNA]</scope>
    <source>
        <strain evidence="3">cv. Tatra</strain>
        <tissue evidence="2">Young leaves</tissue>
    </source>
</reference>
<gene>
    <name evidence="2" type="ORF">L195_g037222</name>
</gene>
<dbReference type="Proteomes" id="UP000236291">
    <property type="component" value="Unassembled WGS sequence"/>
</dbReference>
<dbReference type="AlphaFoldDB" id="A0A2K3LRN9"/>
<sequence length="204" mass="22952">MHDCVGKGASEPSEEAVAESSSNLDAAETVHPEHEATNVEIQGNDVMREMEEEEMVQEGDEGSVVKVRRLARVNPYEGLPVPEEFPGGPLDTSVLYDYGAPHIERCVYDNKDRGMIMPVSNEGKMNSIVYFVNDFKWWHTTMDTIGMYRLELTGYSFLDPTLLSTFVERWHGETNSFHMSSGGMIVTLDDMCCLPIKGRLLDHK</sequence>
<proteinExistence type="predicted"/>
<evidence type="ECO:0000313" key="2">
    <source>
        <dbReference type="EMBL" id="PNX81205.1"/>
    </source>
</evidence>
<accession>A0A2K3LRN9</accession>
<reference evidence="2 3" key="2">
    <citation type="journal article" date="2017" name="Front. Plant Sci.">
        <title>Gene Classification and Mining of Molecular Markers Useful in Red Clover (Trifolium pratense) Breeding.</title>
        <authorList>
            <person name="Istvanek J."/>
            <person name="Dluhosova J."/>
            <person name="Dluhos P."/>
            <person name="Patkova L."/>
            <person name="Nedelnik J."/>
            <person name="Repkova J."/>
        </authorList>
    </citation>
    <scope>NUCLEOTIDE SEQUENCE [LARGE SCALE GENOMIC DNA]</scope>
    <source>
        <strain evidence="3">cv. Tatra</strain>
        <tissue evidence="2">Young leaves</tissue>
    </source>
</reference>
<name>A0A2K3LRN9_TRIPR</name>
<comment type="caution">
    <text evidence="2">The sequence shown here is derived from an EMBL/GenBank/DDBJ whole genome shotgun (WGS) entry which is preliminary data.</text>
</comment>
<evidence type="ECO:0000256" key="1">
    <source>
        <dbReference type="SAM" id="MobiDB-lite"/>
    </source>
</evidence>
<feature type="non-terminal residue" evidence="2">
    <location>
        <position position="204"/>
    </location>
</feature>
<organism evidence="2 3">
    <name type="scientific">Trifolium pratense</name>
    <name type="common">Red clover</name>
    <dbReference type="NCBI Taxonomy" id="57577"/>
    <lineage>
        <taxon>Eukaryota</taxon>
        <taxon>Viridiplantae</taxon>
        <taxon>Streptophyta</taxon>
        <taxon>Embryophyta</taxon>
        <taxon>Tracheophyta</taxon>
        <taxon>Spermatophyta</taxon>
        <taxon>Magnoliopsida</taxon>
        <taxon>eudicotyledons</taxon>
        <taxon>Gunneridae</taxon>
        <taxon>Pentapetalae</taxon>
        <taxon>rosids</taxon>
        <taxon>fabids</taxon>
        <taxon>Fabales</taxon>
        <taxon>Fabaceae</taxon>
        <taxon>Papilionoideae</taxon>
        <taxon>50 kb inversion clade</taxon>
        <taxon>NPAAA clade</taxon>
        <taxon>Hologalegina</taxon>
        <taxon>IRL clade</taxon>
        <taxon>Trifolieae</taxon>
        <taxon>Trifolium</taxon>
    </lineage>
</organism>
<feature type="compositionally biased region" description="Basic and acidic residues" evidence="1">
    <location>
        <begin position="28"/>
        <end position="37"/>
    </location>
</feature>
<evidence type="ECO:0000313" key="3">
    <source>
        <dbReference type="Proteomes" id="UP000236291"/>
    </source>
</evidence>
<protein>
    <submittedName>
        <fullName evidence="2">Putative IMP dehydrogenase/GMP reductase</fullName>
    </submittedName>
</protein>
<feature type="region of interest" description="Disordered" evidence="1">
    <location>
        <begin position="1"/>
        <end position="37"/>
    </location>
</feature>